<dbReference type="AlphaFoldDB" id="A0A0P1E9M8"/>
<keyword evidence="3 6" id="KW-0479">Metal-binding</keyword>
<dbReference type="Pfam" id="PF00034">
    <property type="entry name" value="Cytochrom_C"/>
    <property type="match status" value="2"/>
</dbReference>
<dbReference type="PRINTS" id="PR00604">
    <property type="entry name" value="CYTCHRMECIAB"/>
</dbReference>
<keyword evidence="7" id="KW-0175">Coiled coil</keyword>
<dbReference type="Proteomes" id="UP000050786">
    <property type="component" value="Unassembled WGS sequence"/>
</dbReference>
<feature type="coiled-coil region" evidence="7">
    <location>
        <begin position="36"/>
        <end position="77"/>
    </location>
</feature>
<dbReference type="Gene3D" id="1.10.760.10">
    <property type="entry name" value="Cytochrome c-like domain"/>
    <property type="match status" value="2"/>
</dbReference>
<evidence type="ECO:0000313" key="9">
    <source>
        <dbReference type="EMBL" id="CUH45122.1"/>
    </source>
</evidence>
<organism evidence="9 10">
    <name type="scientific">Ruegeria atlantica</name>
    <dbReference type="NCBI Taxonomy" id="81569"/>
    <lineage>
        <taxon>Bacteria</taxon>
        <taxon>Pseudomonadati</taxon>
        <taxon>Pseudomonadota</taxon>
        <taxon>Alphaproteobacteria</taxon>
        <taxon>Rhodobacterales</taxon>
        <taxon>Roseobacteraceae</taxon>
        <taxon>Ruegeria</taxon>
    </lineage>
</organism>
<dbReference type="GO" id="GO:0020037">
    <property type="term" value="F:heme binding"/>
    <property type="evidence" value="ECO:0007669"/>
    <property type="project" value="InterPro"/>
</dbReference>
<dbReference type="GO" id="GO:0009055">
    <property type="term" value="F:electron transfer activity"/>
    <property type="evidence" value="ECO:0007669"/>
    <property type="project" value="InterPro"/>
</dbReference>
<evidence type="ECO:0000256" key="5">
    <source>
        <dbReference type="ARBA" id="ARBA00023004"/>
    </source>
</evidence>
<dbReference type="PROSITE" id="PS51007">
    <property type="entry name" value="CYTC"/>
    <property type="match status" value="2"/>
</dbReference>
<keyword evidence="1" id="KW-0813">Transport</keyword>
<feature type="domain" description="Cytochrome c" evidence="8">
    <location>
        <begin position="337"/>
        <end position="440"/>
    </location>
</feature>
<reference evidence="10" key="1">
    <citation type="submission" date="2015-09" db="EMBL/GenBank/DDBJ databases">
        <authorList>
            <person name="Rodrigo-Torres L."/>
            <person name="Arahal D.R."/>
        </authorList>
    </citation>
    <scope>NUCLEOTIDE SEQUENCE [LARGE SCALE GENOMIC DNA]</scope>
    <source>
        <strain evidence="10">CECT 4293</strain>
    </source>
</reference>
<evidence type="ECO:0000259" key="8">
    <source>
        <dbReference type="PROSITE" id="PS51007"/>
    </source>
</evidence>
<evidence type="ECO:0000256" key="4">
    <source>
        <dbReference type="ARBA" id="ARBA00022982"/>
    </source>
</evidence>
<keyword evidence="5 6" id="KW-0408">Iron</keyword>
<dbReference type="SUPFAM" id="SSF46626">
    <property type="entry name" value="Cytochrome c"/>
    <property type="match status" value="2"/>
</dbReference>
<protein>
    <submittedName>
        <fullName evidence="9">Cytochrome c2</fullName>
    </submittedName>
</protein>
<keyword evidence="2 6" id="KW-0349">Heme</keyword>
<name>A0A0P1E9M8_9RHOB</name>
<evidence type="ECO:0000256" key="2">
    <source>
        <dbReference type="ARBA" id="ARBA00022617"/>
    </source>
</evidence>
<dbReference type="RefSeq" id="WP_082649371.1">
    <property type="nucleotide sequence ID" value="NZ_CYPS01000064.1"/>
</dbReference>
<dbReference type="EMBL" id="CYPS01000064">
    <property type="protein sequence ID" value="CUH45122.1"/>
    <property type="molecule type" value="Genomic_DNA"/>
</dbReference>
<evidence type="ECO:0000256" key="1">
    <source>
        <dbReference type="ARBA" id="ARBA00022448"/>
    </source>
</evidence>
<dbReference type="InterPro" id="IPR036909">
    <property type="entry name" value="Cyt_c-like_dom_sf"/>
</dbReference>
<keyword evidence="4" id="KW-0249">Electron transport</keyword>
<keyword evidence="10" id="KW-1185">Reference proteome</keyword>
<evidence type="ECO:0000313" key="10">
    <source>
        <dbReference type="Proteomes" id="UP000050786"/>
    </source>
</evidence>
<dbReference type="PANTHER" id="PTHR11961">
    <property type="entry name" value="CYTOCHROME C"/>
    <property type="match status" value="1"/>
</dbReference>
<evidence type="ECO:0000256" key="3">
    <source>
        <dbReference type="ARBA" id="ARBA00022723"/>
    </source>
</evidence>
<sequence length="441" mass="47264">MSKSLSHVFLPVFGGTALVLAVAVAIANRNYGQSKIETLETRIGQVETHAAVAQENAQAEANRAAELELKVEEIQTAAAERIANGTNLTAPAPSHDGTYGLGRPALEEEIAAWDVDVLPDGRGLPVGSGDVWTGEEVFVDRCASCHGEFAEGADNWPVLAGGFDTLADEDPVKTVGSYWPHLSTAWDYISRSMPFGEAGTLTADETYAIVAYILYSNDLVDDDFVLNNENFADFKMYNMDGFVVDVRPETEYAEWREEPCMENCKTETAVTMRSVFLVETPPEGGSNSVMNGASADGLPTFTAEGPSFTPTAAPIPEEEATAAPAVQEIEEADQTIELFAAGEKVFKKCKSCHQVGDGAKDSTGPALNGVIGANAGSVEGFKYSKAMKAAAEAGLVWTEEEMAAFLTKPKEYMKGTRMSFAGLKKQDDIQALIIYLKTFGS</sequence>
<evidence type="ECO:0000256" key="6">
    <source>
        <dbReference type="PROSITE-ProRule" id="PRU00433"/>
    </source>
</evidence>
<gene>
    <name evidence="9" type="ORF">RUM4293_04032</name>
</gene>
<dbReference type="GO" id="GO:0046872">
    <property type="term" value="F:metal ion binding"/>
    <property type="evidence" value="ECO:0007669"/>
    <property type="project" value="UniProtKB-KW"/>
</dbReference>
<feature type="domain" description="Cytochrome c" evidence="8">
    <location>
        <begin position="129"/>
        <end position="217"/>
    </location>
</feature>
<proteinExistence type="predicted"/>
<evidence type="ECO:0000256" key="7">
    <source>
        <dbReference type="SAM" id="Coils"/>
    </source>
</evidence>
<dbReference type="InterPro" id="IPR009056">
    <property type="entry name" value="Cyt_c-like_dom"/>
</dbReference>
<dbReference type="InterPro" id="IPR002327">
    <property type="entry name" value="Cyt_c_1A/1B"/>
</dbReference>
<accession>A0A0P1E9M8</accession>